<accession>A0ABP6Z6F9</accession>
<protein>
    <submittedName>
        <fullName evidence="3">Uncharacterized protein</fullName>
    </submittedName>
</protein>
<feature type="region of interest" description="Disordered" evidence="1">
    <location>
        <begin position="247"/>
        <end position="274"/>
    </location>
</feature>
<feature type="transmembrane region" description="Helical" evidence="2">
    <location>
        <begin position="98"/>
        <end position="120"/>
    </location>
</feature>
<dbReference type="Proteomes" id="UP001501074">
    <property type="component" value="Unassembled WGS sequence"/>
</dbReference>
<proteinExistence type="predicted"/>
<evidence type="ECO:0000313" key="3">
    <source>
        <dbReference type="EMBL" id="GAA3598845.1"/>
    </source>
</evidence>
<organism evidence="3 4">
    <name type="scientific">Kineosporia mesophila</name>
    <dbReference type="NCBI Taxonomy" id="566012"/>
    <lineage>
        <taxon>Bacteria</taxon>
        <taxon>Bacillati</taxon>
        <taxon>Actinomycetota</taxon>
        <taxon>Actinomycetes</taxon>
        <taxon>Kineosporiales</taxon>
        <taxon>Kineosporiaceae</taxon>
        <taxon>Kineosporia</taxon>
    </lineage>
</organism>
<evidence type="ECO:0000256" key="2">
    <source>
        <dbReference type="SAM" id="Phobius"/>
    </source>
</evidence>
<dbReference type="EMBL" id="BAAAZO010000002">
    <property type="protein sequence ID" value="GAA3598845.1"/>
    <property type="molecule type" value="Genomic_DNA"/>
</dbReference>
<evidence type="ECO:0000256" key="1">
    <source>
        <dbReference type="SAM" id="MobiDB-lite"/>
    </source>
</evidence>
<feature type="region of interest" description="Disordered" evidence="1">
    <location>
        <begin position="1"/>
        <end position="81"/>
    </location>
</feature>
<feature type="compositionally biased region" description="Polar residues" evidence="1">
    <location>
        <begin position="254"/>
        <end position="274"/>
    </location>
</feature>
<name>A0ABP6Z6F9_9ACTN</name>
<keyword evidence="2" id="KW-1133">Transmembrane helix</keyword>
<gene>
    <name evidence="3" type="ORF">GCM10022223_12800</name>
</gene>
<comment type="caution">
    <text evidence="3">The sequence shown here is derived from an EMBL/GenBank/DDBJ whole genome shotgun (WGS) entry which is preliminary data.</text>
</comment>
<keyword evidence="2" id="KW-0812">Transmembrane</keyword>
<evidence type="ECO:0000313" key="4">
    <source>
        <dbReference type="Proteomes" id="UP001501074"/>
    </source>
</evidence>
<reference evidence="4" key="1">
    <citation type="journal article" date="2019" name="Int. J. Syst. Evol. Microbiol.">
        <title>The Global Catalogue of Microorganisms (GCM) 10K type strain sequencing project: providing services to taxonomists for standard genome sequencing and annotation.</title>
        <authorList>
            <consortium name="The Broad Institute Genomics Platform"/>
            <consortium name="The Broad Institute Genome Sequencing Center for Infectious Disease"/>
            <person name="Wu L."/>
            <person name="Ma J."/>
        </authorList>
    </citation>
    <scope>NUCLEOTIDE SEQUENCE [LARGE SCALE GENOMIC DNA]</scope>
    <source>
        <strain evidence="4">JCM 16902</strain>
    </source>
</reference>
<keyword evidence="2" id="KW-0472">Membrane</keyword>
<keyword evidence="4" id="KW-1185">Reference proteome</keyword>
<sequence length="523" mass="53158">MNQQDAGQREPGDPGAASGADLWQRPEGNTGPGQPDPSLFTPRVAPSTPPPHWGPVLGTGSGPANGYGPASTPGPASTSGPVWGAAAPAPMSGRNKRLVLGGLGGLVALLLVAGIAFVAVQGSSGDDGPSAEQLRAPFLEAANSLGAAPGIDYDDGTYQVKLSRYGDFTGTFEARFTRYPIIRTDGVTYAQLDAATVSRLLPYASTTTGKSWVRLGDVAYAGLFVDARVPDSPEALSRRILAGLNGADADFTPPTDSAAPSTAEPSSGASNTSVTFEGTPALMAMTGAGAVYVTEASPHKLLHLPVELLTGESGQEAGPDTAGSARTGQTDVVSFSRPRTSGGPAVAAFAGVNLAELSTGQVGDAYDELLDRGRALTEVLDGEAGLALGRPKVKCTLSTCSYQVKVTADAASRVALTATFEVDGKKGVGGCSAVVTFTTSQARTVGCSTKSAAPEMKAAMADARADALVRSRALGGARVSYSVPYYGEGRVRGVVPVGVKKLASTLRERRSEFGPAPGGSEAR</sequence>